<feature type="domain" description="Fungal STAND N-terminal Goodbye" evidence="1">
    <location>
        <begin position="16"/>
        <end position="89"/>
    </location>
</feature>
<dbReference type="InterPro" id="IPR031350">
    <property type="entry name" value="Goodbye_dom"/>
</dbReference>
<dbReference type="Proteomes" id="UP000233524">
    <property type="component" value="Unassembled WGS sequence"/>
</dbReference>
<comment type="caution">
    <text evidence="2">The sequence shown here is derived from an EMBL/GenBank/DDBJ whole genome shotgun (WGS) entry which is preliminary data.</text>
</comment>
<dbReference type="AlphaFoldDB" id="A0A2N3N6M5"/>
<dbReference type="InParanoid" id="A0A2N3N6M5"/>
<evidence type="ECO:0000313" key="3">
    <source>
        <dbReference type="Proteomes" id="UP000233524"/>
    </source>
</evidence>
<evidence type="ECO:0000259" key="1">
    <source>
        <dbReference type="Pfam" id="PF17109"/>
    </source>
</evidence>
<proteinExistence type="predicted"/>
<accession>A0A2N3N6M5</accession>
<evidence type="ECO:0000313" key="2">
    <source>
        <dbReference type="EMBL" id="PKS08100.1"/>
    </source>
</evidence>
<dbReference type="EMBL" id="NLAX01000700">
    <property type="protein sequence ID" value="PKS08100.1"/>
    <property type="molecule type" value="Genomic_DNA"/>
</dbReference>
<organism evidence="2 3">
    <name type="scientific">Lomentospora prolificans</name>
    <dbReference type="NCBI Taxonomy" id="41688"/>
    <lineage>
        <taxon>Eukaryota</taxon>
        <taxon>Fungi</taxon>
        <taxon>Dikarya</taxon>
        <taxon>Ascomycota</taxon>
        <taxon>Pezizomycotina</taxon>
        <taxon>Sordariomycetes</taxon>
        <taxon>Hypocreomycetidae</taxon>
        <taxon>Microascales</taxon>
        <taxon>Microascaceae</taxon>
        <taxon>Lomentospora</taxon>
    </lineage>
</organism>
<dbReference type="VEuPathDB" id="FungiDB:jhhlp_005375"/>
<name>A0A2N3N6M5_9PEZI</name>
<keyword evidence="3" id="KW-1185">Reference proteome</keyword>
<dbReference type="Pfam" id="PF17109">
    <property type="entry name" value="Goodbye"/>
    <property type="match status" value="1"/>
</dbReference>
<dbReference type="OrthoDB" id="2913095at2759"/>
<gene>
    <name evidence="2" type="ORF">jhhlp_005375</name>
</gene>
<sequence>MADMEKNEKSEIDLIWKQVQERVVKLAGGDPSKVQRRLDIDGVLAFVDRAQAAQKDKSEKYTWFKSAVNRTLQCIQTVGGIVASAASQVRPDKLRSESKDSVING</sequence>
<reference evidence="2 3" key="1">
    <citation type="journal article" date="2017" name="G3 (Bethesda)">
        <title>First Draft Genome Sequence of the Pathogenic Fungus Lomentospora prolificans (Formerly Scedosporium prolificans).</title>
        <authorList>
            <person name="Luo R."/>
            <person name="Zimin A."/>
            <person name="Workman R."/>
            <person name="Fan Y."/>
            <person name="Pertea G."/>
            <person name="Grossman N."/>
            <person name="Wear M.P."/>
            <person name="Jia B."/>
            <person name="Miller H."/>
            <person name="Casadevall A."/>
            <person name="Timp W."/>
            <person name="Zhang S.X."/>
            <person name="Salzberg S.L."/>
        </authorList>
    </citation>
    <scope>NUCLEOTIDE SEQUENCE [LARGE SCALE GENOMIC DNA]</scope>
    <source>
        <strain evidence="2 3">JHH-5317</strain>
    </source>
</reference>
<protein>
    <recommendedName>
        <fullName evidence="1">Fungal STAND N-terminal Goodbye domain-containing protein</fullName>
    </recommendedName>
</protein>